<dbReference type="AlphaFoldDB" id="A0A917LCC6"/>
<feature type="binding site" evidence="7 9">
    <location>
        <position position="319"/>
    </location>
    <ligand>
        <name>substrate</name>
    </ligand>
</feature>
<dbReference type="SMART" id="SM01005">
    <property type="entry name" value="Ala_racemase_C"/>
    <property type="match status" value="1"/>
</dbReference>
<evidence type="ECO:0000313" key="12">
    <source>
        <dbReference type="Proteomes" id="UP000654257"/>
    </source>
</evidence>
<feature type="active site" description="Proton acceptor; specific for D-alanine" evidence="7">
    <location>
        <position position="42"/>
    </location>
</feature>
<dbReference type="Gene3D" id="3.20.20.10">
    <property type="entry name" value="Alanine racemase"/>
    <property type="match status" value="1"/>
</dbReference>
<evidence type="ECO:0000256" key="1">
    <source>
        <dbReference type="ARBA" id="ARBA00000316"/>
    </source>
</evidence>
<comment type="pathway">
    <text evidence="7">Amino-acid biosynthesis; D-alanine biosynthesis; D-alanine from L-alanine: step 1/1.</text>
</comment>
<dbReference type="PANTHER" id="PTHR30511:SF0">
    <property type="entry name" value="ALANINE RACEMASE, CATABOLIC-RELATED"/>
    <property type="match status" value="1"/>
</dbReference>
<accession>A0A917LCC6</accession>
<dbReference type="HAMAP" id="MF_01201">
    <property type="entry name" value="Ala_racemase"/>
    <property type="match status" value="1"/>
</dbReference>
<evidence type="ECO:0000256" key="5">
    <source>
        <dbReference type="ARBA" id="ARBA00023235"/>
    </source>
</evidence>
<evidence type="ECO:0000313" key="11">
    <source>
        <dbReference type="EMBL" id="GGG13958.1"/>
    </source>
</evidence>
<dbReference type="EMBL" id="BMCU01000003">
    <property type="protein sequence ID" value="GGG13958.1"/>
    <property type="molecule type" value="Genomic_DNA"/>
</dbReference>
<evidence type="ECO:0000256" key="6">
    <source>
        <dbReference type="ARBA" id="ARBA00072221"/>
    </source>
</evidence>
<evidence type="ECO:0000259" key="10">
    <source>
        <dbReference type="SMART" id="SM01005"/>
    </source>
</evidence>
<dbReference type="SUPFAM" id="SSF51419">
    <property type="entry name" value="PLP-binding barrel"/>
    <property type="match status" value="1"/>
</dbReference>
<dbReference type="PRINTS" id="PR00992">
    <property type="entry name" value="ALARACEMASE"/>
</dbReference>
<name>A0A917LCC6_9NOCA</name>
<evidence type="ECO:0000256" key="3">
    <source>
        <dbReference type="ARBA" id="ARBA00013089"/>
    </source>
</evidence>
<feature type="domain" description="Alanine racemase C-terminal" evidence="10">
    <location>
        <begin position="250"/>
        <end position="379"/>
    </location>
</feature>
<reference evidence="11" key="1">
    <citation type="journal article" date="2014" name="Int. J. Syst. Evol. Microbiol.">
        <title>Complete genome sequence of Corynebacterium casei LMG S-19264T (=DSM 44701T), isolated from a smear-ripened cheese.</title>
        <authorList>
            <consortium name="US DOE Joint Genome Institute (JGI-PGF)"/>
            <person name="Walter F."/>
            <person name="Albersmeier A."/>
            <person name="Kalinowski J."/>
            <person name="Ruckert C."/>
        </authorList>
    </citation>
    <scope>NUCLEOTIDE SEQUENCE</scope>
    <source>
        <strain evidence="11">CCM 7905</strain>
    </source>
</reference>
<dbReference type="Proteomes" id="UP000654257">
    <property type="component" value="Unassembled WGS sequence"/>
</dbReference>
<feature type="active site" description="Proton acceptor; specific for L-alanine" evidence="7">
    <location>
        <position position="271"/>
    </location>
</feature>
<dbReference type="EC" id="5.1.1.1" evidence="3 7"/>
<keyword evidence="5 7" id="KW-0413">Isomerase</keyword>
<dbReference type="SUPFAM" id="SSF50621">
    <property type="entry name" value="Alanine racemase C-terminal domain-like"/>
    <property type="match status" value="1"/>
</dbReference>
<evidence type="ECO:0000256" key="7">
    <source>
        <dbReference type="HAMAP-Rule" id="MF_01201"/>
    </source>
</evidence>
<reference evidence="11" key="2">
    <citation type="submission" date="2020-09" db="EMBL/GenBank/DDBJ databases">
        <authorList>
            <person name="Sun Q."/>
            <person name="Sedlacek I."/>
        </authorList>
    </citation>
    <scope>NUCLEOTIDE SEQUENCE</scope>
    <source>
        <strain evidence="11">CCM 7905</strain>
    </source>
</reference>
<dbReference type="InterPro" id="IPR011079">
    <property type="entry name" value="Ala_racemase_C"/>
</dbReference>
<dbReference type="Gene3D" id="2.40.37.10">
    <property type="entry name" value="Lyase, Ornithine Decarboxylase, Chain A, domain 1"/>
    <property type="match status" value="1"/>
</dbReference>
<sequence>MDLAQTTRRPQAEAQIDLNAIAHNARILVDAAAGAAVMAVVKADGYNHGAVEVAQAALAAGVSELGVTTVGEALALRRAGIVAPILAWLHSVDTDYDAAIGADVELGISSHTHLEAIVDAARRVGAAATVSVKIDTGLNRNGVGPADLDSLYAALAAAVADGSVTVRALFSHLACADVPDHPVNDAQKARFDDAVERARRAGLEPTVLHLANSAAALTRPDMHYDMVRPGIALYGLSPAPELGTFGLRPAMTLKARVALVKSVAAGEGVSYGHLWVAPSDTTVALIPVGYADGVPRTLTGRFDVTVRGVRRPSVGRVCMDQVMIDLGPGDTDVRDGDDAFLFGPGDAGEPHAQEWADALGTIHYEVVTGVRGRVERTHVGERG</sequence>
<keyword evidence="12" id="KW-1185">Reference proteome</keyword>
<dbReference type="NCBIfam" id="TIGR00492">
    <property type="entry name" value="alr"/>
    <property type="match status" value="1"/>
</dbReference>
<comment type="caution">
    <text evidence="11">The sequence shown here is derived from an EMBL/GenBank/DDBJ whole genome shotgun (WGS) entry which is preliminary data.</text>
</comment>
<feature type="modified residue" description="N6-(pyridoxal phosphate)lysine" evidence="7 8">
    <location>
        <position position="42"/>
    </location>
</feature>
<comment type="similarity">
    <text evidence="7">Belongs to the alanine racemase family.</text>
</comment>
<keyword evidence="4 7" id="KW-0663">Pyridoxal phosphate</keyword>
<organism evidence="11 12">
    <name type="scientific">Rhodococcoides trifolii</name>
    <dbReference type="NCBI Taxonomy" id="908250"/>
    <lineage>
        <taxon>Bacteria</taxon>
        <taxon>Bacillati</taxon>
        <taxon>Actinomycetota</taxon>
        <taxon>Actinomycetes</taxon>
        <taxon>Mycobacteriales</taxon>
        <taxon>Nocardiaceae</taxon>
        <taxon>Rhodococcoides</taxon>
    </lineage>
</organism>
<protein>
    <recommendedName>
        <fullName evidence="6 7">Alanine racemase</fullName>
        <ecNumber evidence="3 7">5.1.1.1</ecNumber>
    </recommendedName>
</protein>
<dbReference type="GO" id="GO:0005829">
    <property type="term" value="C:cytosol"/>
    <property type="evidence" value="ECO:0007669"/>
    <property type="project" value="TreeGrafter"/>
</dbReference>
<comment type="function">
    <text evidence="7">Catalyzes the interconversion of L-alanine and D-alanine. May also act on other amino acids.</text>
</comment>
<dbReference type="Pfam" id="PF01168">
    <property type="entry name" value="Ala_racemase_N"/>
    <property type="match status" value="1"/>
</dbReference>
<feature type="binding site" evidence="7 9">
    <location>
        <position position="140"/>
    </location>
    <ligand>
        <name>substrate</name>
    </ligand>
</feature>
<dbReference type="CDD" id="cd00430">
    <property type="entry name" value="PLPDE_III_AR"/>
    <property type="match status" value="1"/>
</dbReference>
<dbReference type="FunFam" id="3.20.20.10:FF:000002">
    <property type="entry name" value="Alanine racemase"/>
    <property type="match status" value="1"/>
</dbReference>
<dbReference type="GO" id="GO:0030170">
    <property type="term" value="F:pyridoxal phosphate binding"/>
    <property type="evidence" value="ECO:0007669"/>
    <property type="project" value="UniProtKB-UniRule"/>
</dbReference>
<proteinExistence type="inferred from homology"/>
<dbReference type="Pfam" id="PF00842">
    <property type="entry name" value="Ala_racemase_C"/>
    <property type="match status" value="1"/>
</dbReference>
<dbReference type="PANTHER" id="PTHR30511">
    <property type="entry name" value="ALANINE RACEMASE"/>
    <property type="match status" value="1"/>
</dbReference>
<dbReference type="InterPro" id="IPR001608">
    <property type="entry name" value="Ala_racemase_N"/>
</dbReference>
<dbReference type="FunFam" id="2.40.37.10:FF:000015">
    <property type="entry name" value="Alanine racemase"/>
    <property type="match status" value="1"/>
</dbReference>
<evidence type="ECO:0000256" key="9">
    <source>
        <dbReference type="PIRSR" id="PIRSR600821-52"/>
    </source>
</evidence>
<dbReference type="RefSeq" id="WP_229746053.1">
    <property type="nucleotide sequence ID" value="NZ_BMCU01000003.1"/>
</dbReference>
<dbReference type="InterPro" id="IPR029066">
    <property type="entry name" value="PLP-binding_barrel"/>
</dbReference>
<comment type="catalytic activity">
    <reaction evidence="1 7">
        <text>L-alanine = D-alanine</text>
        <dbReference type="Rhea" id="RHEA:20249"/>
        <dbReference type="ChEBI" id="CHEBI:57416"/>
        <dbReference type="ChEBI" id="CHEBI:57972"/>
        <dbReference type="EC" id="5.1.1.1"/>
    </reaction>
</comment>
<evidence type="ECO:0000256" key="2">
    <source>
        <dbReference type="ARBA" id="ARBA00001933"/>
    </source>
</evidence>
<comment type="cofactor">
    <cofactor evidence="2 7 8">
        <name>pyridoxal 5'-phosphate</name>
        <dbReference type="ChEBI" id="CHEBI:597326"/>
    </cofactor>
</comment>
<gene>
    <name evidence="11" type="primary">alr</name>
    <name evidence="11" type="ORF">GCM10007304_30010</name>
</gene>
<dbReference type="GO" id="GO:0009252">
    <property type="term" value="P:peptidoglycan biosynthetic process"/>
    <property type="evidence" value="ECO:0007669"/>
    <property type="project" value="TreeGrafter"/>
</dbReference>
<dbReference type="GO" id="GO:0008784">
    <property type="term" value="F:alanine racemase activity"/>
    <property type="evidence" value="ECO:0007669"/>
    <property type="project" value="UniProtKB-UniRule"/>
</dbReference>
<dbReference type="InterPro" id="IPR009006">
    <property type="entry name" value="Ala_racemase/Decarboxylase_C"/>
</dbReference>
<evidence type="ECO:0000256" key="8">
    <source>
        <dbReference type="PIRSR" id="PIRSR600821-50"/>
    </source>
</evidence>
<evidence type="ECO:0000256" key="4">
    <source>
        <dbReference type="ARBA" id="ARBA00022898"/>
    </source>
</evidence>
<dbReference type="GO" id="GO:0030632">
    <property type="term" value="P:D-alanine biosynthetic process"/>
    <property type="evidence" value="ECO:0007669"/>
    <property type="project" value="UniProtKB-UniRule"/>
</dbReference>
<dbReference type="InterPro" id="IPR000821">
    <property type="entry name" value="Ala_racemase"/>
</dbReference>